<dbReference type="Pfam" id="PF02452">
    <property type="entry name" value="PemK_toxin"/>
    <property type="match status" value="1"/>
</dbReference>
<proteinExistence type="predicted"/>
<sequence>MQPPKPRRGEIWNLSVPGEADPALQPALIISEDVRNGLSDGLIVIPAFSSGRLGPTRVPIAGGCGGLAGDSVLFCEEVTRVGRDALSGGPLGPRVPERLLQEVMRAIRRALGEVIL</sequence>
<dbReference type="InterPro" id="IPR003477">
    <property type="entry name" value="PemK-like"/>
</dbReference>
<dbReference type="AlphaFoldDB" id="A0A1F6CC45"/>
<gene>
    <name evidence="1" type="ORF">A3F84_18670</name>
</gene>
<reference evidence="1 2" key="1">
    <citation type="journal article" date="2016" name="Nat. Commun.">
        <title>Thousands of microbial genomes shed light on interconnected biogeochemical processes in an aquifer system.</title>
        <authorList>
            <person name="Anantharaman K."/>
            <person name="Brown C.T."/>
            <person name="Hug L.A."/>
            <person name="Sharon I."/>
            <person name="Castelle C.J."/>
            <person name="Probst A.J."/>
            <person name="Thomas B.C."/>
            <person name="Singh A."/>
            <person name="Wilkins M.J."/>
            <person name="Karaoz U."/>
            <person name="Brodie E.L."/>
            <person name="Williams K.H."/>
            <person name="Hubbard S.S."/>
            <person name="Banfield J.F."/>
        </authorList>
    </citation>
    <scope>NUCLEOTIDE SEQUENCE [LARGE SCALE GENOMIC DNA]</scope>
    <source>
        <strain evidence="2">RIFCSPLOWO2_12_FULL_64_10</strain>
    </source>
</reference>
<protein>
    <recommendedName>
        <fullName evidence="3">Type II toxin-antitoxin system PemK/MazF family toxin</fullName>
    </recommendedName>
</protein>
<organism evidence="1 2">
    <name type="scientific">Handelsmanbacteria sp. (strain RIFCSPLOWO2_12_FULL_64_10)</name>
    <dbReference type="NCBI Taxonomy" id="1817868"/>
    <lineage>
        <taxon>Bacteria</taxon>
        <taxon>Candidatus Handelsmaniibacteriota</taxon>
    </lineage>
</organism>
<dbReference type="GO" id="GO:0003677">
    <property type="term" value="F:DNA binding"/>
    <property type="evidence" value="ECO:0007669"/>
    <property type="project" value="InterPro"/>
</dbReference>
<name>A0A1F6CC45_HANXR</name>
<dbReference type="Proteomes" id="UP000178606">
    <property type="component" value="Unassembled WGS sequence"/>
</dbReference>
<dbReference type="EMBL" id="MFKF01000303">
    <property type="protein sequence ID" value="OGG46551.1"/>
    <property type="molecule type" value="Genomic_DNA"/>
</dbReference>
<evidence type="ECO:0000313" key="1">
    <source>
        <dbReference type="EMBL" id="OGG46551.1"/>
    </source>
</evidence>
<dbReference type="Gene3D" id="2.30.30.110">
    <property type="match status" value="1"/>
</dbReference>
<accession>A0A1F6CC45</accession>
<comment type="caution">
    <text evidence="1">The sequence shown here is derived from an EMBL/GenBank/DDBJ whole genome shotgun (WGS) entry which is preliminary data.</text>
</comment>
<evidence type="ECO:0008006" key="3">
    <source>
        <dbReference type="Google" id="ProtNLM"/>
    </source>
</evidence>
<dbReference type="InterPro" id="IPR011067">
    <property type="entry name" value="Plasmid_toxin/cell-grow_inhib"/>
</dbReference>
<evidence type="ECO:0000313" key="2">
    <source>
        <dbReference type="Proteomes" id="UP000178606"/>
    </source>
</evidence>
<dbReference type="SUPFAM" id="SSF50118">
    <property type="entry name" value="Cell growth inhibitor/plasmid maintenance toxic component"/>
    <property type="match status" value="1"/>
</dbReference>